<keyword evidence="4" id="KW-1185">Reference proteome</keyword>
<accession>A0A8F6TXF1</accession>
<evidence type="ECO:0000256" key="1">
    <source>
        <dbReference type="SAM" id="SignalP"/>
    </source>
</evidence>
<proteinExistence type="predicted"/>
<evidence type="ECO:0000313" key="4">
    <source>
        <dbReference type="Proteomes" id="UP000825009"/>
    </source>
</evidence>
<feature type="domain" description="CopC" evidence="2">
    <location>
        <begin position="21"/>
        <end position="113"/>
    </location>
</feature>
<evidence type="ECO:0000259" key="2">
    <source>
        <dbReference type="Pfam" id="PF04234"/>
    </source>
</evidence>
<dbReference type="InterPro" id="IPR007348">
    <property type="entry name" value="CopC_dom"/>
</dbReference>
<dbReference type="KEGG" id="gce:KYE46_16400"/>
<organism evidence="3 4">
    <name type="scientific">Gymnodinialimonas ceratoperidinii</name>
    <dbReference type="NCBI Taxonomy" id="2856823"/>
    <lineage>
        <taxon>Bacteria</taxon>
        <taxon>Pseudomonadati</taxon>
        <taxon>Pseudomonadota</taxon>
        <taxon>Alphaproteobacteria</taxon>
        <taxon>Rhodobacterales</taxon>
        <taxon>Paracoccaceae</taxon>
        <taxon>Gymnodinialimonas</taxon>
    </lineage>
</organism>
<reference evidence="3 4" key="1">
    <citation type="submission" date="2021-07" db="EMBL/GenBank/DDBJ databases">
        <title>A novel Jannaschia species isolated from marine dinoflagellate Ceratoperidinium margalefii.</title>
        <authorList>
            <person name="Jiang Y."/>
            <person name="Li Z."/>
        </authorList>
    </citation>
    <scope>NUCLEOTIDE SEQUENCE [LARGE SCALE GENOMIC DNA]</scope>
    <source>
        <strain evidence="3 4">J12C1-MA-4</strain>
    </source>
</reference>
<dbReference type="GO" id="GO:0042597">
    <property type="term" value="C:periplasmic space"/>
    <property type="evidence" value="ECO:0007669"/>
    <property type="project" value="InterPro"/>
</dbReference>
<evidence type="ECO:0000313" key="3">
    <source>
        <dbReference type="EMBL" id="QXT39481.1"/>
    </source>
</evidence>
<sequence length="114" mass="12305">MNLFTLAAASLVLSSAAAFAHSDDMTTLPADGDVMETAPEEITFSFDDALRMTRVELIRDDADAEDLDLGDQQSFTTEFAVPLTEVGPGSYLIEWRGLGIDGHPVQGSFSFDVE</sequence>
<dbReference type="GO" id="GO:0005507">
    <property type="term" value="F:copper ion binding"/>
    <property type="evidence" value="ECO:0007669"/>
    <property type="project" value="InterPro"/>
</dbReference>
<dbReference type="RefSeq" id="WP_219002150.1">
    <property type="nucleotide sequence ID" value="NZ_CP079194.1"/>
</dbReference>
<protein>
    <submittedName>
        <fullName evidence="3">Copper resistance protein CopC</fullName>
    </submittedName>
</protein>
<dbReference type="GO" id="GO:0046688">
    <property type="term" value="P:response to copper ion"/>
    <property type="evidence" value="ECO:0007669"/>
    <property type="project" value="InterPro"/>
</dbReference>
<dbReference type="AlphaFoldDB" id="A0A8F6TXF1"/>
<keyword evidence="1" id="KW-0732">Signal</keyword>
<dbReference type="Proteomes" id="UP000825009">
    <property type="component" value="Chromosome"/>
</dbReference>
<gene>
    <name evidence="3" type="ORF">KYE46_16400</name>
</gene>
<name>A0A8F6TXF1_9RHOB</name>
<dbReference type="EMBL" id="CP079194">
    <property type="protein sequence ID" value="QXT39481.1"/>
    <property type="molecule type" value="Genomic_DNA"/>
</dbReference>
<feature type="chain" id="PRO_5034378839" evidence="1">
    <location>
        <begin position="21"/>
        <end position="114"/>
    </location>
</feature>
<feature type="signal peptide" evidence="1">
    <location>
        <begin position="1"/>
        <end position="20"/>
    </location>
</feature>
<dbReference type="Pfam" id="PF04234">
    <property type="entry name" value="CopC"/>
    <property type="match status" value="1"/>
</dbReference>